<keyword evidence="5" id="KW-0418">Kinase</keyword>
<dbReference type="InterPro" id="IPR003594">
    <property type="entry name" value="HATPase_dom"/>
</dbReference>
<dbReference type="PRINTS" id="PR00344">
    <property type="entry name" value="BCTRLSENSOR"/>
</dbReference>
<dbReference type="Gene3D" id="1.10.287.130">
    <property type="match status" value="1"/>
</dbReference>
<dbReference type="CDD" id="cd00082">
    <property type="entry name" value="HisKA"/>
    <property type="match status" value="1"/>
</dbReference>
<dbReference type="SUPFAM" id="SSF47384">
    <property type="entry name" value="Homodimeric domain of signal transducing histidine kinase"/>
    <property type="match status" value="1"/>
</dbReference>
<dbReference type="Gene3D" id="3.30.565.10">
    <property type="entry name" value="Histidine kinase-like ATPase, C-terminal domain"/>
    <property type="match status" value="1"/>
</dbReference>
<dbReference type="Gene3D" id="3.40.50.2300">
    <property type="match status" value="1"/>
</dbReference>
<comment type="caution">
    <text evidence="9">The sequence shown here is derived from an EMBL/GenBank/DDBJ whole genome shotgun (WGS) entry which is preliminary data.</text>
</comment>
<evidence type="ECO:0000256" key="3">
    <source>
        <dbReference type="ARBA" id="ARBA00022553"/>
    </source>
</evidence>
<dbReference type="InterPro" id="IPR005467">
    <property type="entry name" value="His_kinase_dom"/>
</dbReference>
<keyword evidence="4" id="KW-0808">Transferase</keyword>
<dbReference type="InterPro" id="IPR003661">
    <property type="entry name" value="HisK_dim/P_dom"/>
</dbReference>
<evidence type="ECO:0000256" key="5">
    <source>
        <dbReference type="ARBA" id="ARBA00022777"/>
    </source>
</evidence>
<dbReference type="Pfam" id="PF02518">
    <property type="entry name" value="HATPase_c"/>
    <property type="match status" value="1"/>
</dbReference>
<organism evidence="9">
    <name type="scientific">Geobacter metallireducens</name>
    <dbReference type="NCBI Taxonomy" id="28232"/>
    <lineage>
        <taxon>Bacteria</taxon>
        <taxon>Pseudomonadati</taxon>
        <taxon>Thermodesulfobacteriota</taxon>
        <taxon>Desulfuromonadia</taxon>
        <taxon>Geobacterales</taxon>
        <taxon>Geobacteraceae</taxon>
        <taxon>Geobacter</taxon>
    </lineage>
</organism>
<dbReference type="CDD" id="cd16922">
    <property type="entry name" value="HATPase_EvgS-ArcB-TorS-like"/>
    <property type="match status" value="1"/>
</dbReference>
<dbReference type="Pfam" id="PF00512">
    <property type="entry name" value="HisKA"/>
    <property type="match status" value="1"/>
</dbReference>
<sequence>MTNTKEGQAILLVDDDQAVLGTLAATLRRCGYAVTPTVSPLEALDLLKARPFQTLVTDIMMDEMSGLELLVAARQVDPDLPVILMTGYAEIDTAIKAVKRGAFDFITKPCDFEYFTITVGKAVQHRTAIQIQRDYKEALEEMVRVRTRKLMESMEELRVAKEQAEDALRMKSRFIATMSHEIRTPVNGIVGMVELARESDDDRERASCLDYARDAALKLNRVMDGIMTYTRISGDSPALAADTFDPREACGEPSRTMAERCRRKGLACIWSVSDAVPPLVTGVREGFVEILHQLADNAVKFTASGSVSVTVSVQFRAEGCLLLAIAVADTGIGVPEAWRKAIFDPFSQVDDSLTRQYEGTGLGLAIVKRYAELAGGEVWVEPRPGGGSIFRCTLWVNEAGGQR</sequence>
<dbReference type="Pfam" id="PF00072">
    <property type="entry name" value="Response_reg"/>
    <property type="match status" value="1"/>
</dbReference>
<dbReference type="SMART" id="SM00387">
    <property type="entry name" value="HATPase_c"/>
    <property type="match status" value="1"/>
</dbReference>
<dbReference type="InterPro" id="IPR001789">
    <property type="entry name" value="Sig_transdc_resp-reg_receiver"/>
</dbReference>
<dbReference type="InterPro" id="IPR011006">
    <property type="entry name" value="CheY-like_superfamily"/>
</dbReference>
<dbReference type="AlphaFoldDB" id="A0A831UBU2"/>
<dbReference type="SUPFAM" id="SSF55874">
    <property type="entry name" value="ATPase domain of HSP90 chaperone/DNA topoisomerase II/histidine kinase"/>
    <property type="match status" value="1"/>
</dbReference>
<protein>
    <recommendedName>
        <fullName evidence="2">histidine kinase</fullName>
        <ecNumber evidence="2">2.7.13.3</ecNumber>
    </recommendedName>
</protein>
<dbReference type="PROSITE" id="PS50109">
    <property type="entry name" value="HIS_KIN"/>
    <property type="match status" value="1"/>
</dbReference>
<dbReference type="SMART" id="SM00448">
    <property type="entry name" value="REC"/>
    <property type="match status" value="1"/>
</dbReference>
<dbReference type="InterPro" id="IPR004358">
    <property type="entry name" value="Sig_transdc_His_kin-like_C"/>
</dbReference>
<evidence type="ECO:0000256" key="1">
    <source>
        <dbReference type="ARBA" id="ARBA00000085"/>
    </source>
</evidence>
<feature type="modified residue" description="4-aspartylphosphate" evidence="6">
    <location>
        <position position="58"/>
    </location>
</feature>
<feature type="domain" description="Response regulatory" evidence="8">
    <location>
        <begin position="9"/>
        <end position="123"/>
    </location>
</feature>
<evidence type="ECO:0000256" key="6">
    <source>
        <dbReference type="PROSITE-ProRule" id="PRU00169"/>
    </source>
</evidence>
<evidence type="ECO:0000256" key="2">
    <source>
        <dbReference type="ARBA" id="ARBA00012438"/>
    </source>
</evidence>
<dbReference type="PANTHER" id="PTHR43047">
    <property type="entry name" value="TWO-COMPONENT HISTIDINE PROTEIN KINASE"/>
    <property type="match status" value="1"/>
</dbReference>
<proteinExistence type="predicted"/>
<dbReference type="SUPFAM" id="SSF52172">
    <property type="entry name" value="CheY-like"/>
    <property type="match status" value="1"/>
</dbReference>
<evidence type="ECO:0000313" key="9">
    <source>
        <dbReference type="EMBL" id="HEN41976.1"/>
    </source>
</evidence>
<dbReference type="InterPro" id="IPR036890">
    <property type="entry name" value="HATPase_C_sf"/>
</dbReference>
<comment type="catalytic activity">
    <reaction evidence="1">
        <text>ATP + protein L-histidine = ADP + protein N-phospho-L-histidine.</text>
        <dbReference type="EC" id="2.7.13.3"/>
    </reaction>
</comment>
<dbReference type="PROSITE" id="PS50110">
    <property type="entry name" value="RESPONSE_REGULATORY"/>
    <property type="match status" value="1"/>
</dbReference>
<name>A0A831UBU2_GEOME</name>
<dbReference type="GO" id="GO:0000155">
    <property type="term" value="F:phosphorelay sensor kinase activity"/>
    <property type="evidence" value="ECO:0007669"/>
    <property type="project" value="InterPro"/>
</dbReference>
<evidence type="ECO:0000259" key="7">
    <source>
        <dbReference type="PROSITE" id="PS50109"/>
    </source>
</evidence>
<dbReference type="EMBL" id="DSOV01000022">
    <property type="protein sequence ID" value="HEN41976.1"/>
    <property type="molecule type" value="Genomic_DNA"/>
</dbReference>
<keyword evidence="3 6" id="KW-0597">Phosphoprotein</keyword>
<dbReference type="EC" id="2.7.13.3" evidence="2"/>
<dbReference type="PANTHER" id="PTHR43047:SF71">
    <property type="entry name" value="HISTIDINE KINASE CONTAINING CHEY-HOMOLOGOUS RECEIVER DOMAIN-RELATED"/>
    <property type="match status" value="1"/>
</dbReference>
<accession>A0A831UBU2</accession>
<dbReference type="InterPro" id="IPR036097">
    <property type="entry name" value="HisK_dim/P_sf"/>
</dbReference>
<feature type="domain" description="Histidine kinase" evidence="7">
    <location>
        <begin position="177"/>
        <end position="398"/>
    </location>
</feature>
<evidence type="ECO:0000259" key="8">
    <source>
        <dbReference type="PROSITE" id="PS50110"/>
    </source>
</evidence>
<evidence type="ECO:0000256" key="4">
    <source>
        <dbReference type="ARBA" id="ARBA00022679"/>
    </source>
</evidence>
<dbReference type="GO" id="GO:0005886">
    <property type="term" value="C:plasma membrane"/>
    <property type="evidence" value="ECO:0007669"/>
    <property type="project" value="TreeGrafter"/>
</dbReference>
<dbReference type="SMART" id="SM00388">
    <property type="entry name" value="HisKA"/>
    <property type="match status" value="1"/>
</dbReference>
<dbReference type="GO" id="GO:0009927">
    <property type="term" value="F:histidine phosphotransfer kinase activity"/>
    <property type="evidence" value="ECO:0007669"/>
    <property type="project" value="TreeGrafter"/>
</dbReference>
<gene>
    <name evidence="9" type="ORF">ENQ87_06305</name>
</gene>
<reference evidence="9" key="1">
    <citation type="journal article" date="2020" name="mSystems">
        <title>Genome- and Community-Level Interaction Insights into Carbon Utilization and Element Cycling Functions of Hydrothermarchaeota in Hydrothermal Sediment.</title>
        <authorList>
            <person name="Zhou Z."/>
            <person name="Liu Y."/>
            <person name="Xu W."/>
            <person name="Pan J."/>
            <person name="Luo Z.H."/>
            <person name="Li M."/>
        </authorList>
    </citation>
    <scope>NUCLEOTIDE SEQUENCE [LARGE SCALE GENOMIC DNA]</scope>
    <source>
        <strain evidence="9">SpSt-349</strain>
    </source>
</reference>